<dbReference type="Gene3D" id="3.40.630.10">
    <property type="entry name" value="Zn peptidases"/>
    <property type="match status" value="2"/>
</dbReference>
<dbReference type="EMBL" id="FMMM01000070">
    <property type="protein sequence ID" value="SCQ23498.1"/>
    <property type="molecule type" value="Genomic_DNA"/>
</dbReference>
<dbReference type="FunFam" id="3.40.630.10:FF:000015">
    <property type="entry name" value="Aminoacyl-histidine dipeptidase PepD"/>
    <property type="match status" value="1"/>
</dbReference>
<keyword evidence="6" id="KW-0862">Zinc</keyword>
<organism evidence="19 20">
    <name type="scientific">Tannerella forsythia</name>
    <name type="common">Bacteroides forsythus</name>
    <dbReference type="NCBI Taxonomy" id="28112"/>
    <lineage>
        <taxon>Bacteria</taxon>
        <taxon>Pseudomonadati</taxon>
        <taxon>Bacteroidota</taxon>
        <taxon>Bacteroidia</taxon>
        <taxon>Bacteroidales</taxon>
        <taxon>Tannerellaceae</taxon>
        <taxon>Tannerella</taxon>
    </lineage>
</organism>
<dbReference type="GO" id="GO:0006508">
    <property type="term" value="P:proteolysis"/>
    <property type="evidence" value="ECO:0007669"/>
    <property type="project" value="UniProtKB-KW"/>
</dbReference>
<evidence type="ECO:0000256" key="8">
    <source>
        <dbReference type="ARBA" id="ARBA00023285"/>
    </source>
</evidence>
<evidence type="ECO:0000313" key="19">
    <source>
        <dbReference type="EMBL" id="SCQ23498.1"/>
    </source>
</evidence>
<evidence type="ECO:0000256" key="10">
    <source>
        <dbReference type="ARBA" id="ARBA00038976"/>
    </source>
</evidence>
<dbReference type="SUPFAM" id="SSF53187">
    <property type="entry name" value="Zn-dependent exopeptidases"/>
    <property type="match status" value="1"/>
</dbReference>
<comment type="catalytic activity">
    <reaction evidence="9">
        <text>Hydrolysis of dipeptides, preferentially hydrophobic dipeptides including prolyl amino acids.</text>
        <dbReference type="EC" id="3.4.13.18"/>
    </reaction>
</comment>
<sequence length="485" mass="53173">MKTILDLQPAIVWKYFYEITQVPRPSKKEGKIIRYLENFADQHHLPLKKDAVGNILISKAATPGYEQLPTVVLQSHMDMVCEKNNDVVHDFDNEPIETVVDGEWLRAKGTTLGADNGIGMAAELALLASDNIEHGPIECLFTVDEETGLTGAAALAEGFMTGKILLNLDSEDEGQLFMGCAGGKGTVATFTYEPASAPASLQYFKIVVTGLNGGHSGGDIHKQLGNANKLMARFLYTLNKKFDFVLATVEGGNLHNAIAREAYAVIGLKGEDREQVRVLLNRFQADVENELKHVDPNVRMTMETVEVPKTCMPKEMATRLIRSLLACPHGVMGMSQDIEGLVETSTNLASVKMPENGKIVVGTSQRSSLESAKNAVADQVAAVFLLADAEVQHGEGYPGWAPNPKSEILKVAQETYRKLFGKDAQIMAIHAGLECGLFLEKYPYLDMISFGPTLRDVHSPTERIEIATVDLWWKHLLEVLKNIPA</sequence>
<evidence type="ECO:0000256" key="13">
    <source>
        <dbReference type="ARBA" id="ARBA00071271"/>
    </source>
</evidence>
<comment type="similarity">
    <text evidence="12">Belongs to the peptidase M20C family.</text>
</comment>
<dbReference type="AlphaFoldDB" id="A0A1D3UU30"/>
<keyword evidence="4" id="KW-0479">Metal-binding</keyword>
<comment type="cofactor">
    <cofactor evidence="2">
        <name>Zn(2+)</name>
        <dbReference type="ChEBI" id="CHEBI:29105"/>
    </cofactor>
</comment>
<dbReference type="Pfam" id="PF01546">
    <property type="entry name" value="Peptidase_M20"/>
    <property type="match status" value="1"/>
</dbReference>
<evidence type="ECO:0000256" key="15">
    <source>
        <dbReference type="ARBA" id="ARBA00076004"/>
    </source>
</evidence>
<dbReference type="OrthoDB" id="9773892at2"/>
<protein>
    <recommendedName>
        <fullName evidence="13">Cytosol non-specific dipeptidase</fullName>
        <ecNumber evidence="10">3.4.13.18</ecNumber>
    </recommendedName>
    <alternativeName>
        <fullName evidence="16">Aminoacyl-histidine dipeptidase</fullName>
    </alternativeName>
    <alternativeName>
        <fullName evidence="15">Beta-alanyl-histidine dipeptidase</fullName>
    </alternativeName>
    <alternativeName>
        <fullName evidence="14">Carnosinase</fullName>
    </alternativeName>
    <alternativeName>
        <fullName evidence="11">Peptidase D</fullName>
    </alternativeName>
    <alternativeName>
        <fullName evidence="17">Xaa-His dipeptidase</fullName>
    </alternativeName>
</protein>
<evidence type="ECO:0000256" key="5">
    <source>
        <dbReference type="ARBA" id="ARBA00022801"/>
    </source>
</evidence>
<dbReference type="PANTHER" id="PTHR43501">
    <property type="entry name" value="CYTOSOL NON-SPECIFIC DIPEPTIDASE"/>
    <property type="match status" value="1"/>
</dbReference>
<proteinExistence type="inferred from homology"/>
<dbReference type="InterPro" id="IPR011650">
    <property type="entry name" value="Peptidase_M20_dimer"/>
</dbReference>
<gene>
    <name evidence="19" type="primary">pepD_2</name>
    <name evidence="19" type="ORF">TFUB20_02074</name>
</gene>
<evidence type="ECO:0000256" key="17">
    <source>
        <dbReference type="ARBA" id="ARBA00078074"/>
    </source>
</evidence>
<evidence type="ECO:0000256" key="2">
    <source>
        <dbReference type="ARBA" id="ARBA00001947"/>
    </source>
</evidence>
<dbReference type="CDD" id="cd03890">
    <property type="entry name" value="M20_pepD"/>
    <property type="match status" value="1"/>
</dbReference>
<dbReference type="InterPro" id="IPR002933">
    <property type="entry name" value="Peptidase_M20"/>
</dbReference>
<accession>A0A1D3UU30</accession>
<dbReference type="InterPro" id="IPR001160">
    <property type="entry name" value="Peptidase_M20C"/>
</dbReference>
<dbReference type="EC" id="3.4.13.18" evidence="10"/>
<comment type="cofactor">
    <cofactor evidence="1">
        <name>Co(2+)</name>
        <dbReference type="ChEBI" id="CHEBI:48828"/>
    </cofactor>
</comment>
<dbReference type="PANTHER" id="PTHR43501:SF1">
    <property type="entry name" value="CYTOSOL NON-SPECIFIC DIPEPTIDASE"/>
    <property type="match status" value="1"/>
</dbReference>
<name>A0A1D3UU30_TANFO</name>
<keyword evidence="19" id="KW-0224">Dipeptidase</keyword>
<evidence type="ECO:0000256" key="4">
    <source>
        <dbReference type="ARBA" id="ARBA00022723"/>
    </source>
</evidence>
<evidence type="ECO:0000256" key="12">
    <source>
        <dbReference type="ARBA" id="ARBA00061423"/>
    </source>
</evidence>
<evidence type="ECO:0000259" key="18">
    <source>
        <dbReference type="Pfam" id="PF07687"/>
    </source>
</evidence>
<keyword evidence="7" id="KW-0482">Metalloprotease</keyword>
<dbReference type="FunFam" id="3.40.630.10:FF:000018">
    <property type="entry name" value="Aminoacyl-histidine dipeptidase PepD"/>
    <property type="match status" value="1"/>
</dbReference>
<evidence type="ECO:0000256" key="7">
    <source>
        <dbReference type="ARBA" id="ARBA00023049"/>
    </source>
</evidence>
<dbReference type="GO" id="GO:0005829">
    <property type="term" value="C:cytosol"/>
    <property type="evidence" value="ECO:0007669"/>
    <property type="project" value="TreeGrafter"/>
</dbReference>
<dbReference type="RefSeq" id="WP_074450099.1">
    <property type="nucleotide sequence ID" value="NZ_FMMM01000070.1"/>
</dbReference>
<keyword evidence="3" id="KW-0645">Protease</keyword>
<evidence type="ECO:0000256" key="3">
    <source>
        <dbReference type="ARBA" id="ARBA00022670"/>
    </source>
</evidence>
<evidence type="ECO:0000256" key="14">
    <source>
        <dbReference type="ARBA" id="ARBA00075285"/>
    </source>
</evidence>
<dbReference type="Proteomes" id="UP000182057">
    <property type="component" value="Unassembled WGS sequence"/>
</dbReference>
<dbReference type="Pfam" id="PF07687">
    <property type="entry name" value="M20_dimer"/>
    <property type="match status" value="1"/>
</dbReference>
<evidence type="ECO:0000256" key="11">
    <source>
        <dbReference type="ARBA" id="ARBA00044252"/>
    </source>
</evidence>
<evidence type="ECO:0000256" key="16">
    <source>
        <dbReference type="ARBA" id="ARBA00077688"/>
    </source>
</evidence>
<dbReference type="GO" id="GO:0046872">
    <property type="term" value="F:metal ion binding"/>
    <property type="evidence" value="ECO:0007669"/>
    <property type="project" value="UniProtKB-KW"/>
</dbReference>
<evidence type="ECO:0000256" key="1">
    <source>
        <dbReference type="ARBA" id="ARBA00001941"/>
    </source>
</evidence>
<dbReference type="NCBIfam" id="TIGR01893">
    <property type="entry name" value="aa-his-dipept"/>
    <property type="match status" value="1"/>
</dbReference>
<dbReference type="GO" id="GO:0070573">
    <property type="term" value="F:metallodipeptidase activity"/>
    <property type="evidence" value="ECO:0007669"/>
    <property type="project" value="TreeGrafter"/>
</dbReference>
<reference evidence="19 20" key="1">
    <citation type="submission" date="2016-09" db="EMBL/GenBank/DDBJ databases">
        <authorList>
            <person name="Capua I."/>
            <person name="De Benedictis P."/>
            <person name="Joannis T."/>
            <person name="Lombin L.H."/>
            <person name="Cattoli G."/>
        </authorList>
    </citation>
    <scope>NUCLEOTIDE SEQUENCE [LARGE SCALE GENOMIC DNA]</scope>
    <source>
        <strain evidence="19 20">UB20</strain>
    </source>
</reference>
<feature type="domain" description="Peptidase M20 dimerisation" evidence="18">
    <location>
        <begin position="210"/>
        <end position="293"/>
    </location>
</feature>
<evidence type="ECO:0000313" key="20">
    <source>
        <dbReference type="Proteomes" id="UP000182057"/>
    </source>
</evidence>
<evidence type="ECO:0000256" key="6">
    <source>
        <dbReference type="ARBA" id="ARBA00022833"/>
    </source>
</evidence>
<keyword evidence="8" id="KW-0170">Cobalt</keyword>
<dbReference type="PIRSF" id="PIRSF016599">
    <property type="entry name" value="Xaa-His_dipept"/>
    <property type="match status" value="1"/>
</dbReference>
<evidence type="ECO:0000256" key="9">
    <source>
        <dbReference type="ARBA" id="ARBA00036421"/>
    </source>
</evidence>
<keyword evidence="5 19" id="KW-0378">Hydrolase</keyword>
<dbReference type="PRINTS" id="PR00934">
    <property type="entry name" value="XHISDIPTASE"/>
</dbReference>